<comment type="caution">
    <text evidence="1">The sequence shown here is derived from an EMBL/GenBank/DDBJ whole genome shotgun (WGS) entry which is preliminary data.</text>
</comment>
<gene>
    <name evidence="1" type="ORF">G5B36_26405</name>
</gene>
<dbReference type="EMBL" id="JAAITT010000061">
    <property type="protein sequence ID" value="NSJ52188.1"/>
    <property type="molecule type" value="Genomic_DNA"/>
</dbReference>
<protein>
    <submittedName>
        <fullName evidence="1">Uncharacterized protein</fullName>
    </submittedName>
</protein>
<organism evidence="1 2">
    <name type="scientific">Enterocloster aldenensis</name>
    <dbReference type="NCBI Taxonomy" id="358742"/>
    <lineage>
        <taxon>Bacteria</taxon>
        <taxon>Bacillati</taxon>
        <taxon>Bacillota</taxon>
        <taxon>Clostridia</taxon>
        <taxon>Lachnospirales</taxon>
        <taxon>Lachnospiraceae</taxon>
        <taxon>Enterocloster</taxon>
    </lineage>
</organism>
<keyword evidence="2" id="KW-1185">Reference proteome</keyword>
<reference evidence="1 2" key="1">
    <citation type="journal article" date="2020" name="Cell Host Microbe">
        <title>Functional and Genomic Variation between Human-Derived Isolates of Lachnospiraceae Reveals Inter- and Intra-Species Diversity.</title>
        <authorList>
            <person name="Sorbara M.T."/>
            <person name="Littmann E.R."/>
            <person name="Fontana E."/>
            <person name="Moody T.U."/>
            <person name="Kohout C.E."/>
            <person name="Gjonbalaj M."/>
            <person name="Eaton V."/>
            <person name="Seok R."/>
            <person name="Leiner I.M."/>
            <person name="Pamer E.G."/>
        </authorList>
    </citation>
    <scope>NUCLEOTIDE SEQUENCE [LARGE SCALE GENOMIC DNA]</scope>
    <source>
        <strain evidence="1 2">MSK.1.17</strain>
    </source>
</reference>
<evidence type="ECO:0000313" key="1">
    <source>
        <dbReference type="EMBL" id="NSJ52188.1"/>
    </source>
</evidence>
<accession>A0ABX2HS29</accession>
<evidence type="ECO:0000313" key="2">
    <source>
        <dbReference type="Proteomes" id="UP000669239"/>
    </source>
</evidence>
<proteinExistence type="predicted"/>
<sequence length="102" mass="11767">MKLTFEQLKEEGVKEIEYDWQRPLMRLEAGDNAVIKVRHNGLEKSSHRKKYGAIPDGAYKAQVIAPFELECKDYPILSGKYCYWYGNKFGCSGLIYADELGR</sequence>
<name>A0ABX2HS29_9FIRM</name>
<dbReference type="Proteomes" id="UP000669239">
    <property type="component" value="Unassembled WGS sequence"/>
</dbReference>